<feature type="compositionally biased region" description="Pro residues" evidence="1">
    <location>
        <begin position="7"/>
        <end position="23"/>
    </location>
</feature>
<sequence length="161" mass="17439">MPTHRVSPPPSSPTITLPPPPSTHRPIAVARRHRTSAGPSAQSNLPDVIDATPPPFLLPTPGRRHRQSISTLAPFPTLTPPIHVRRRRDPSTASFPPTAAASSSHHRISHRHRLGMRGLVVCGQIGRSAAAPWPHRRRRLLLHSYPCATDKLPGGKDSTGS</sequence>
<name>A0A0D9XI24_9ORYZ</name>
<proteinExistence type="predicted"/>
<dbReference type="HOGENOM" id="CLU_1646141_0_0_1"/>
<dbReference type="Gramene" id="LPERR10G02590.2">
    <property type="protein sequence ID" value="LPERR10G02590.2"/>
    <property type="gene ID" value="LPERR10G02590"/>
</dbReference>
<evidence type="ECO:0000313" key="3">
    <source>
        <dbReference type="Proteomes" id="UP000032180"/>
    </source>
</evidence>
<dbReference type="Proteomes" id="UP000032180">
    <property type="component" value="Chromosome 10"/>
</dbReference>
<feature type="region of interest" description="Disordered" evidence="1">
    <location>
        <begin position="1"/>
        <end position="109"/>
    </location>
</feature>
<dbReference type="AlphaFoldDB" id="A0A0D9XI24"/>
<organism evidence="2 3">
    <name type="scientific">Leersia perrieri</name>
    <dbReference type="NCBI Taxonomy" id="77586"/>
    <lineage>
        <taxon>Eukaryota</taxon>
        <taxon>Viridiplantae</taxon>
        <taxon>Streptophyta</taxon>
        <taxon>Embryophyta</taxon>
        <taxon>Tracheophyta</taxon>
        <taxon>Spermatophyta</taxon>
        <taxon>Magnoliopsida</taxon>
        <taxon>Liliopsida</taxon>
        <taxon>Poales</taxon>
        <taxon>Poaceae</taxon>
        <taxon>BOP clade</taxon>
        <taxon>Oryzoideae</taxon>
        <taxon>Oryzeae</taxon>
        <taxon>Oryzinae</taxon>
        <taxon>Leersia</taxon>
    </lineage>
</organism>
<accession>A0A0D9XI24</accession>
<evidence type="ECO:0000256" key="1">
    <source>
        <dbReference type="SAM" id="MobiDB-lite"/>
    </source>
</evidence>
<evidence type="ECO:0000313" key="2">
    <source>
        <dbReference type="EnsemblPlants" id="LPERR10G02590.2"/>
    </source>
</evidence>
<reference evidence="3" key="2">
    <citation type="submission" date="2013-12" db="EMBL/GenBank/DDBJ databases">
        <authorList>
            <person name="Yu Y."/>
            <person name="Lee S."/>
            <person name="de Baynast K."/>
            <person name="Wissotski M."/>
            <person name="Liu L."/>
            <person name="Talag J."/>
            <person name="Goicoechea J."/>
            <person name="Angelova A."/>
            <person name="Jetty R."/>
            <person name="Kudrna D."/>
            <person name="Golser W."/>
            <person name="Rivera L."/>
            <person name="Zhang J."/>
            <person name="Wing R."/>
        </authorList>
    </citation>
    <scope>NUCLEOTIDE SEQUENCE</scope>
</reference>
<reference evidence="2 3" key="1">
    <citation type="submission" date="2012-08" db="EMBL/GenBank/DDBJ databases">
        <title>Oryza genome evolution.</title>
        <authorList>
            <person name="Wing R.A."/>
        </authorList>
    </citation>
    <scope>NUCLEOTIDE SEQUENCE</scope>
</reference>
<dbReference type="EnsemblPlants" id="LPERR10G02590.2">
    <property type="protein sequence ID" value="LPERR10G02590.2"/>
    <property type="gene ID" value="LPERR10G02590"/>
</dbReference>
<reference evidence="2" key="3">
    <citation type="submission" date="2015-04" db="UniProtKB">
        <authorList>
            <consortium name="EnsemblPlants"/>
        </authorList>
    </citation>
    <scope>IDENTIFICATION</scope>
</reference>
<feature type="compositionally biased region" description="Low complexity" evidence="1">
    <location>
        <begin position="91"/>
        <end position="103"/>
    </location>
</feature>
<keyword evidence="3" id="KW-1185">Reference proteome</keyword>
<protein>
    <submittedName>
        <fullName evidence="2">Uncharacterized protein</fullName>
    </submittedName>
</protein>